<protein>
    <submittedName>
        <fullName evidence="2 3">Proto-oncogene c-Rel</fullName>
    </submittedName>
</protein>
<evidence type="ECO:0000313" key="3">
    <source>
        <dbReference type="EnsemblMetazoa" id="ASIC016341-PA"/>
    </source>
</evidence>
<reference evidence="3" key="2">
    <citation type="submission" date="2020-05" db="UniProtKB">
        <authorList>
            <consortium name="EnsemblMetazoa"/>
        </authorList>
    </citation>
    <scope>IDENTIFICATION</scope>
</reference>
<sequence length="194" mass="21700">MVKKRKHHHLNNKSTTRFEIDDLDGFSENRGGNKLSSKFADMENVFLKLSLVKRYDTEVENCFLVFGGLDYRDLLPNLDFSGSRSREQQTIAIFLWQFKGKRCLIDGAVHTPANLGLFTLQSAPHARREHVHGAFLEADGYICALRTLSNASSASATPTPVPYTVSVVHRVNFSSISPDHGQPSDIHPQTDNSD</sequence>
<keyword evidence="4" id="KW-1185">Reference proteome</keyword>
<gene>
    <name evidence="2" type="ORF">ZHAS_00016341</name>
</gene>
<dbReference type="VEuPathDB" id="VectorBase:ASIC016341"/>
<accession>A0A084WDC7</accession>
<dbReference type="EMBL" id="ATLV01022986">
    <property type="status" value="NOT_ANNOTATED_CDS"/>
    <property type="molecule type" value="Genomic_DNA"/>
</dbReference>
<proteinExistence type="predicted"/>
<evidence type="ECO:0000313" key="2">
    <source>
        <dbReference type="EMBL" id="KFB48221.1"/>
    </source>
</evidence>
<evidence type="ECO:0000313" key="4">
    <source>
        <dbReference type="Proteomes" id="UP000030765"/>
    </source>
</evidence>
<dbReference type="EnsemblMetazoa" id="ASIC016341-RA">
    <property type="protein sequence ID" value="ASIC016341-PA"/>
    <property type="gene ID" value="ASIC016341"/>
</dbReference>
<evidence type="ECO:0000256" key="1">
    <source>
        <dbReference type="SAM" id="MobiDB-lite"/>
    </source>
</evidence>
<feature type="region of interest" description="Disordered" evidence="1">
    <location>
        <begin position="175"/>
        <end position="194"/>
    </location>
</feature>
<name>A0A084WDC7_ANOSI</name>
<dbReference type="EMBL" id="KE525339">
    <property type="protein sequence ID" value="KFB48221.1"/>
    <property type="molecule type" value="Genomic_DNA"/>
</dbReference>
<dbReference type="Proteomes" id="UP000030765">
    <property type="component" value="Unassembled WGS sequence"/>
</dbReference>
<dbReference type="AlphaFoldDB" id="A0A084WDC7"/>
<reference evidence="2 4" key="1">
    <citation type="journal article" date="2014" name="BMC Genomics">
        <title>Genome sequence of Anopheles sinensis provides insight into genetics basis of mosquito competence for malaria parasites.</title>
        <authorList>
            <person name="Zhou D."/>
            <person name="Zhang D."/>
            <person name="Ding G."/>
            <person name="Shi L."/>
            <person name="Hou Q."/>
            <person name="Ye Y."/>
            <person name="Xu Y."/>
            <person name="Zhou H."/>
            <person name="Xiong C."/>
            <person name="Li S."/>
            <person name="Yu J."/>
            <person name="Hong S."/>
            <person name="Yu X."/>
            <person name="Zou P."/>
            <person name="Chen C."/>
            <person name="Chang X."/>
            <person name="Wang W."/>
            <person name="Lv Y."/>
            <person name="Sun Y."/>
            <person name="Ma L."/>
            <person name="Shen B."/>
            <person name="Zhu C."/>
        </authorList>
    </citation>
    <scope>NUCLEOTIDE SEQUENCE [LARGE SCALE GENOMIC DNA]</scope>
</reference>
<organism evidence="2">
    <name type="scientific">Anopheles sinensis</name>
    <name type="common">Mosquito</name>
    <dbReference type="NCBI Taxonomy" id="74873"/>
    <lineage>
        <taxon>Eukaryota</taxon>
        <taxon>Metazoa</taxon>
        <taxon>Ecdysozoa</taxon>
        <taxon>Arthropoda</taxon>
        <taxon>Hexapoda</taxon>
        <taxon>Insecta</taxon>
        <taxon>Pterygota</taxon>
        <taxon>Neoptera</taxon>
        <taxon>Endopterygota</taxon>
        <taxon>Diptera</taxon>
        <taxon>Nematocera</taxon>
        <taxon>Culicoidea</taxon>
        <taxon>Culicidae</taxon>
        <taxon>Anophelinae</taxon>
        <taxon>Anopheles</taxon>
    </lineage>
</organism>